<proteinExistence type="predicted"/>
<reference evidence="2 3" key="1">
    <citation type="journal article" date="2013" name="Science">
        <title>Pandoraviruses: amoeba viruses with genomes up to 2.5 Mb reaching that of parasitic eukaryotes.</title>
        <authorList>
            <person name="Philippe N."/>
            <person name="Legendre M."/>
            <person name="Doutre G."/>
            <person name="Coute Y."/>
            <person name="Poirot O."/>
            <person name="Lescot M."/>
            <person name="Arslan D."/>
            <person name="Seltzer V."/>
            <person name="Bertaux L."/>
            <person name="Bruley C."/>
            <person name="Garin J."/>
            <person name="Claverie J.M."/>
            <person name="Abergel C."/>
        </authorList>
    </citation>
    <scope>NUCLEOTIDE SEQUENCE [LARGE SCALE GENOMIC DNA]</scope>
    <source>
        <strain evidence="2">Melbourne</strain>
    </source>
</reference>
<dbReference type="GeneID" id="16512548"/>
<feature type="region of interest" description="Disordered" evidence="1">
    <location>
        <begin position="1"/>
        <end position="38"/>
    </location>
</feature>
<feature type="compositionally biased region" description="Basic and acidic residues" evidence="1">
    <location>
        <begin position="1"/>
        <end position="13"/>
    </location>
</feature>
<accession>S4VS15</accession>
<evidence type="ECO:0000313" key="3">
    <source>
        <dbReference type="Proteomes" id="UP000201566"/>
    </source>
</evidence>
<feature type="region of interest" description="Disordered" evidence="1">
    <location>
        <begin position="110"/>
        <end position="145"/>
    </location>
</feature>
<protein>
    <submittedName>
        <fullName evidence="2">Uncharacterized protein</fullName>
    </submittedName>
</protein>
<feature type="compositionally biased region" description="Basic and acidic residues" evidence="1">
    <location>
        <begin position="135"/>
        <end position="145"/>
    </location>
</feature>
<sequence length="145" mass="16140">MAEVRREEGEQNNREGATTFSRPRPAFASSRGHAGETDAFVAPSLSRRRLLSAAPLPSPLVPFSCRGRGTLFFFLPSLRGRHRQPTAFCDRGFDRAHGLGRFCVLAPAGGRRTTKKKRPNGNKARQKEMATMTATKEKEKRQGRD</sequence>
<dbReference type="EMBL" id="KC977570">
    <property type="protein sequence ID" value="AGO83183.1"/>
    <property type="molecule type" value="Genomic_DNA"/>
</dbReference>
<evidence type="ECO:0000256" key="1">
    <source>
        <dbReference type="SAM" id="MobiDB-lite"/>
    </source>
</evidence>
<evidence type="ECO:0000313" key="2">
    <source>
        <dbReference type="EMBL" id="AGO83183.1"/>
    </source>
</evidence>
<name>S4VS15_9VIRU</name>
<dbReference type="Proteomes" id="UP000201566">
    <property type="component" value="Segment"/>
</dbReference>
<organism evidence="2 3">
    <name type="scientific">Pandoravirus dulcis</name>
    <dbReference type="NCBI Taxonomy" id="1349409"/>
    <lineage>
        <taxon>Viruses</taxon>
        <taxon>Pandoravirus</taxon>
    </lineage>
</organism>
<gene>
    <name evidence="2" type="ORF">pdul_cds_936</name>
</gene>
<dbReference type="RefSeq" id="YP_008319852.1">
    <property type="nucleotide sequence ID" value="NC_021858.1"/>
</dbReference>
<dbReference type="KEGG" id="vg:16512548"/>